<reference evidence="1" key="1">
    <citation type="submission" date="2018-02" db="EMBL/GenBank/DDBJ databases">
        <title>Rhizophora mucronata_Transcriptome.</title>
        <authorList>
            <person name="Meera S.P."/>
            <person name="Sreeshan A."/>
            <person name="Augustine A."/>
        </authorList>
    </citation>
    <scope>NUCLEOTIDE SEQUENCE</scope>
    <source>
        <tissue evidence="1">Leaf</tissue>
    </source>
</reference>
<sequence length="49" mass="5921">MRRAERLCCVSLERHRELQEKQSRFAICHGSSSFKFNSFSLPCHKRLFY</sequence>
<dbReference type="EMBL" id="GGEC01033937">
    <property type="protein sequence ID" value="MBX14421.1"/>
    <property type="molecule type" value="Transcribed_RNA"/>
</dbReference>
<proteinExistence type="predicted"/>
<organism evidence="1">
    <name type="scientific">Rhizophora mucronata</name>
    <name type="common">Asiatic mangrove</name>
    <dbReference type="NCBI Taxonomy" id="61149"/>
    <lineage>
        <taxon>Eukaryota</taxon>
        <taxon>Viridiplantae</taxon>
        <taxon>Streptophyta</taxon>
        <taxon>Embryophyta</taxon>
        <taxon>Tracheophyta</taxon>
        <taxon>Spermatophyta</taxon>
        <taxon>Magnoliopsida</taxon>
        <taxon>eudicotyledons</taxon>
        <taxon>Gunneridae</taxon>
        <taxon>Pentapetalae</taxon>
        <taxon>rosids</taxon>
        <taxon>fabids</taxon>
        <taxon>Malpighiales</taxon>
        <taxon>Rhizophoraceae</taxon>
        <taxon>Rhizophora</taxon>
    </lineage>
</organism>
<dbReference type="AlphaFoldDB" id="A0A2P2L8W8"/>
<accession>A0A2P2L8W8</accession>
<evidence type="ECO:0000313" key="1">
    <source>
        <dbReference type="EMBL" id="MBX14421.1"/>
    </source>
</evidence>
<name>A0A2P2L8W8_RHIMU</name>
<protein>
    <submittedName>
        <fullName evidence="1">Uncharacterized protein LOC105136633 isoform X2</fullName>
    </submittedName>
</protein>